<dbReference type="Proteomes" id="UP001162156">
    <property type="component" value="Unassembled WGS sequence"/>
</dbReference>
<evidence type="ECO:0000313" key="6">
    <source>
        <dbReference type="Proteomes" id="UP001162156"/>
    </source>
</evidence>
<dbReference type="AlphaFoldDB" id="A0AAV8X265"/>
<protein>
    <recommendedName>
        <fullName evidence="4">B3/B4 tRNA-binding domain-containing protein</fullName>
    </recommendedName>
</protein>
<keyword evidence="2" id="KW-0677">Repeat</keyword>
<dbReference type="Pfam" id="PF00560">
    <property type="entry name" value="LRR_1"/>
    <property type="match status" value="1"/>
</dbReference>
<dbReference type="InterPro" id="IPR032675">
    <property type="entry name" value="LRR_dom_sf"/>
</dbReference>
<evidence type="ECO:0000313" key="5">
    <source>
        <dbReference type="EMBL" id="KAJ8932625.1"/>
    </source>
</evidence>
<gene>
    <name evidence="5" type="ORF">NQ314_014555</name>
</gene>
<evidence type="ECO:0000259" key="4">
    <source>
        <dbReference type="SMART" id="SM00873"/>
    </source>
</evidence>
<dbReference type="Gene3D" id="3.50.40.10">
    <property type="entry name" value="Phenylalanyl-trna Synthetase, Chain B, domain 3"/>
    <property type="match status" value="1"/>
</dbReference>
<comment type="caution">
    <text evidence="5">The sequence shown here is derived from an EMBL/GenBank/DDBJ whole genome shotgun (WGS) entry which is preliminary data.</text>
</comment>
<evidence type="ECO:0000256" key="3">
    <source>
        <dbReference type="SAM" id="MobiDB-lite"/>
    </source>
</evidence>
<dbReference type="InterPro" id="IPR045060">
    <property type="entry name" value="Phe-tRNA-ligase_IIc_bsu"/>
</dbReference>
<dbReference type="PANTHER" id="PTHR10947:SF3">
    <property type="entry name" value="LEUCINE-RICH REPEAT-CONTAINING PROTEIN 47"/>
    <property type="match status" value="1"/>
</dbReference>
<reference evidence="5" key="1">
    <citation type="journal article" date="2023" name="Insect Mol. Biol.">
        <title>Genome sequencing provides insights into the evolution of gene families encoding plant cell wall-degrading enzymes in longhorned beetles.</title>
        <authorList>
            <person name="Shin N.R."/>
            <person name="Okamura Y."/>
            <person name="Kirsch R."/>
            <person name="Pauchet Y."/>
        </authorList>
    </citation>
    <scope>NUCLEOTIDE SEQUENCE</scope>
    <source>
        <strain evidence="5">RBIC_L_NR</strain>
    </source>
</reference>
<dbReference type="PANTHER" id="PTHR10947">
    <property type="entry name" value="PHENYLALANYL-TRNA SYNTHETASE BETA CHAIN AND LEUCINE-RICH REPEAT-CONTAINING PROTEIN 47"/>
    <property type="match status" value="1"/>
</dbReference>
<evidence type="ECO:0000256" key="2">
    <source>
        <dbReference type="ARBA" id="ARBA00022737"/>
    </source>
</evidence>
<organism evidence="5 6">
    <name type="scientific">Rhamnusium bicolor</name>
    <dbReference type="NCBI Taxonomy" id="1586634"/>
    <lineage>
        <taxon>Eukaryota</taxon>
        <taxon>Metazoa</taxon>
        <taxon>Ecdysozoa</taxon>
        <taxon>Arthropoda</taxon>
        <taxon>Hexapoda</taxon>
        <taxon>Insecta</taxon>
        <taxon>Pterygota</taxon>
        <taxon>Neoptera</taxon>
        <taxon>Endopterygota</taxon>
        <taxon>Coleoptera</taxon>
        <taxon>Polyphaga</taxon>
        <taxon>Cucujiformia</taxon>
        <taxon>Chrysomeloidea</taxon>
        <taxon>Cerambycidae</taxon>
        <taxon>Lepturinae</taxon>
        <taxon>Rhagiini</taxon>
        <taxon>Rhamnusium</taxon>
    </lineage>
</organism>
<dbReference type="Pfam" id="PF13855">
    <property type="entry name" value="LRR_8"/>
    <property type="match status" value="2"/>
</dbReference>
<dbReference type="SMART" id="SM00364">
    <property type="entry name" value="LRR_BAC"/>
    <property type="match status" value="5"/>
</dbReference>
<dbReference type="InterPro" id="IPR001611">
    <property type="entry name" value="Leu-rich_rpt"/>
</dbReference>
<keyword evidence="6" id="KW-1185">Reference proteome</keyword>
<dbReference type="InterPro" id="IPR005146">
    <property type="entry name" value="B3/B4_tRNA-bd"/>
</dbReference>
<dbReference type="PROSITE" id="PS51450">
    <property type="entry name" value="LRR"/>
    <property type="match status" value="4"/>
</dbReference>
<sequence>MWPEIEKAKSENRHEIVLSGKEISERIAKDDAIGNLSNLQTLVLHSNKLDQINENVSRLEKLKTLDLSLNSIKIIPDSFSGLLQLVTLNINANKLETFPTFTKNTKLSFLDLSNNNLKSFPDVCSEELGNLAELKLHGNEIEEIPSNISSLPALKLLDVSSNKIKEIPGELSDCHKLKEVNLKANPISDRRLLKLIDQCRTKQILDYVKQHCPKTTISPQTASGKKGKKGKSKQGDEVEVEDEENRDYKYMISVKHPDDNFKVMVMNTVKSIREHFIGCIVNNVTFTEECFKKFIQLQNKIHDGICEKRNMATIATHDFNKFSDPNHYFLIKPLNRAVELTGADLFSKLQTEANNLRKEKKRNTYSGIHKYLYLIEGKAQYPCLLNEKKEVISFPPITNSDISKIEVGTKKIFIEVTSSVSQFVCKNVLDTLLKEMCILFEKDLEVQQVKTTDHEEHLKTVYPSKTDLIFEKTVPIKVVRE</sequence>
<feature type="domain" description="B3/B4 tRNA-binding" evidence="4">
    <location>
        <begin position="272"/>
        <end position="438"/>
    </location>
</feature>
<dbReference type="InterPro" id="IPR003591">
    <property type="entry name" value="Leu-rich_rpt_typical-subtyp"/>
</dbReference>
<dbReference type="GO" id="GO:0004826">
    <property type="term" value="F:phenylalanine-tRNA ligase activity"/>
    <property type="evidence" value="ECO:0007669"/>
    <property type="project" value="InterPro"/>
</dbReference>
<dbReference type="SMART" id="SM00873">
    <property type="entry name" value="B3_4"/>
    <property type="match status" value="1"/>
</dbReference>
<dbReference type="GO" id="GO:0003723">
    <property type="term" value="F:RNA binding"/>
    <property type="evidence" value="ECO:0007669"/>
    <property type="project" value="InterPro"/>
</dbReference>
<dbReference type="SUPFAM" id="SSF52058">
    <property type="entry name" value="L domain-like"/>
    <property type="match status" value="1"/>
</dbReference>
<evidence type="ECO:0000256" key="1">
    <source>
        <dbReference type="ARBA" id="ARBA00022614"/>
    </source>
</evidence>
<dbReference type="EMBL" id="JANEYF010003999">
    <property type="protein sequence ID" value="KAJ8932625.1"/>
    <property type="molecule type" value="Genomic_DNA"/>
</dbReference>
<dbReference type="InterPro" id="IPR020825">
    <property type="entry name" value="Phe-tRNA_synthase-like_B3/B4"/>
</dbReference>
<dbReference type="GO" id="GO:0006432">
    <property type="term" value="P:phenylalanyl-tRNA aminoacylation"/>
    <property type="evidence" value="ECO:0007669"/>
    <property type="project" value="InterPro"/>
</dbReference>
<name>A0AAV8X265_9CUCU</name>
<dbReference type="SMART" id="SM00369">
    <property type="entry name" value="LRR_TYP"/>
    <property type="match status" value="6"/>
</dbReference>
<accession>A0AAV8X265</accession>
<dbReference type="PRINTS" id="PR00019">
    <property type="entry name" value="LEURICHRPT"/>
</dbReference>
<feature type="region of interest" description="Disordered" evidence="3">
    <location>
        <begin position="216"/>
        <end position="242"/>
    </location>
</feature>
<proteinExistence type="predicted"/>
<dbReference type="Gene3D" id="3.80.10.10">
    <property type="entry name" value="Ribonuclease Inhibitor"/>
    <property type="match status" value="1"/>
</dbReference>
<keyword evidence="1" id="KW-0433">Leucine-rich repeat</keyword>